<keyword evidence="2" id="KW-1185">Reference proteome</keyword>
<evidence type="ECO:0000313" key="2">
    <source>
        <dbReference type="Proteomes" id="UP001594351"/>
    </source>
</evidence>
<dbReference type="Proteomes" id="UP001594351">
    <property type="component" value="Unassembled WGS sequence"/>
</dbReference>
<dbReference type="EMBL" id="JBHPBY010000629">
    <property type="protein sequence ID" value="MFC1853865.1"/>
    <property type="molecule type" value="Genomic_DNA"/>
</dbReference>
<gene>
    <name evidence="1" type="ORF">ACFL27_27080</name>
</gene>
<accession>A0ABV6Z5Z6</accession>
<sequence length="286" mass="32752">MISFFKNDLIAFCTSKYPTRIGRPVMFIVDVDRTFAQLRAVKRIVPPLLLVFWIVLFCTKPCQSVEPVRTIYFYSSETSINNFKMLKMEFDRYLSRSGAYEFQPFSDREIFEGHIKDKKNCLLILSSWHFCAIHQAYSLIPALIGIRDGKKYQQIVLVSKDEPLMKESLKIKSIVSAGSEQHTRFSLGVMLKQPAVDSIRILTVPKDIDALMSVCFGMSKIALATDNSLDQLKAINPQIYKSLNVIAKGEQSLLFILAIPENGLAKIDNFMELIKKCHKIRKERKL</sequence>
<reference evidence="1 2" key="1">
    <citation type="submission" date="2024-09" db="EMBL/GenBank/DDBJ databases">
        <title>Laminarin stimulates single cell rates of sulfate reduction while oxygen inhibits transcriptomic activity in coastal marine sediment.</title>
        <authorList>
            <person name="Lindsay M."/>
            <person name="Orcutt B."/>
            <person name="Emerson D."/>
            <person name="Stepanauskas R."/>
            <person name="D'Angelo T."/>
        </authorList>
    </citation>
    <scope>NUCLEOTIDE SEQUENCE [LARGE SCALE GENOMIC DNA]</scope>
    <source>
        <strain evidence="1">SAG AM-311-K15</strain>
    </source>
</reference>
<protein>
    <submittedName>
        <fullName evidence="1">Uncharacterized protein</fullName>
    </submittedName>
</protein>
<evidence type="ECO:0000313" key="1">
    <source>
        <dbReference type="EMBL" id="MFC1853865.1"/>
    </source>
</evidence>
<proteinExistence type="predicted"/>
<name>A0ABV6Z5Z6_UNCC1</name>
<organism evidence="1 2">
    <name type="scientific">candidate division CSSED10-310 bacterium</name>
    <dbReference type="NCBI Taxonomy" id="2855610"/>
    <lineage>
        <taxon>Bacteria</taxon>
        <taxon>Bacteria division CSSED10-310</taxon>
    </lineage>
</organism>
<comment type="caution">
    <text evidence="1">The sequence shown here is derived from an EMBL/GenBank/DDBJ whole genome shotgun (WGS) entry which is preliminary data.</text>
</comment>